<accession>A0A239VD23</accession>
<name>A0A239VD23_9MICO</name>
<dbReference type="STRING" id="1121387.GCA_000429885_02336"/>
<feature type="compositionally biased region" description="Polar residues" evidence="1">
    <location>
        <begin position="1"/>
        <end position="15"/>
    </location>
</feature>
<dbReference type="Proteomes" id="UP000242637">
    <property type="component" value="Chromosome 1"/>
</dbReference>
<evidence type="ECO:0000313" key="3">
    <source>
        <dbReference type="Proteomes" id="UP000242637"/>
    </source>
</evidence>
<dbReference type="EMBL" id="LT906453">
    <property type="protein sequence ID" value="SNV19799.1"/>
    <property type="molecule type" value="Genomic_DNA"/>
</dbReference>
<organism evidence="2 3">
    <name type="scientific">Dermatophilus congolensis</name>
    <dbReference type="NCBI Taxonomy" id="1863"/>
    <lineage>
        <taxon>Bacteria</taxon>
        <taxon>Bacillati</taxon>
        <taxon>Actinomycetota</taxon>
        <taxon>Actinomycetes</taxon>
        <taxon>Micrococcales</taxon>
        <taxon>Dermatophilaceae</taxon>
        <taxon>Dermatophilus</taxon>
    </lineage>
</organism>
<proteinExistence type="predicted"/>
<gene>
    <name evidence="2" type="ORF">SAMEA4475696_00817</name>
</gene>
<evidence type="ECO:0000313" key="2">
    <source>
        <dbReference type="EMBL" id="SNV19799.1"/>
    </source>
</evidence>
<dbReference type="AlphaFoldDB" id="A0A239VD23"/>
<reference evidence="2 3" key="1">
    <citation type="submission" date="2017-06" db="EMBL/GenBank/DDBJ databases">
        <authorList>
            <consortium name="Pathogen Informatics"/>
        </authorList>
    </citation>
    <scope>NUCLEOTIDE SEQUENCE [LARGE SCALE GENOMIC DNA]</scope>
    <source>
        <strain evidence="2 3">NCTC13039</strain>
    </source>
</reference>
<keyword evidence="3" id="KW-1185">Reference proteome</keyword>
<protein>
    <submittedName>
        <fullName evidence="2">Uncharacterized protein</fullName>
    </submittedName>
</protein>
<dbReference type="KEGG" id="dco:SAMEA4475696_0817"/>
<feature type="region of interest" description="Disordered" evidence="1">
    <location>
        <begin position="1"/>
        <end position="21"/>
    </location>
</feature>
<evidence type="ECO:0000256" key="1">
    <source>
        <dbReference type="SAM" id="MobiDB-lite"/>
    </source>
</evidence>
<sequence length="65" mass="7065">MNNLEASVSTETLSDSRGHNGVHSKLRYCFAAVRDACINCGGSLQEPDEEQKPGEYFDADCVAAR</sequence>